<dbReference type="PANTHER" id="PTHR47505">
    <property type="entry name" value="DNA UTILIZATION PROTEIN YHGH"/>
    <property type="match status" value="1"/>
</dbReference>
<dbReference type="KEGG" id="cch:Cag_0200"/>
<dbReference type="HOGENOM" id="CLU_054549_1_0_10"/>
<dbReference type="SUPFAM" id="SSF53271">
    <property type="entry name" value="PRTase-like"/>
    <property type="match status" value="1"/>
</dbReference>
<protein>
    <submittedName>
        <fullName evidence="3">Competence protein</fullName>
    </submittedName>
</protein>
<accession>Q3AU47</accession>
<reference evidence="3" key="1">
    <citation type="submission" date="2005-08" db="EMBL/GenBank/DDBJ databases">
        <title>Complete sequence of Chlorobium chlorochromatii CaD3.</title>
        <authorList>
            <person name="Copeland A."/>
            <person name="Lucas S."/>
            <person name="Lapidus A."/>
            <person name="Barry K."/>
            <person name="Detter J.C."/>
            <person name="Glavina T."/>
            <person name="Hammon N."/>
            <person name="Israni S."/>
            <person name="Pitluck S."/>
            <person name="Bryant D."/>
            <person name="Schmutz J."/>
            <person name="Larimer F."/>
            <person name="Land M."/>
            <person name="Kyrpides N."/>
            <person name="Ivanova N."/>
            <person name="Richardson P."/>
        </authorList>
    </citation>
    <scope>NUCLEOTIDE SEQUENCE [LARGE SCALE GENOMIC DNA]</scope>
    <source>
        <strain evidence="3">CaD3</strain>
    </source>
</reference>
<dbReference type="PANTHER" id="PTHR47505:SF1">
    <property type="entry name" value="DNA UTILIZATION PROTEIN YHGH"/>
    <property type="match status" value="1"/>
</dbReference>
<evidence type="ECO:0000259" key="2">
    <source>
        <dbReference type="Pfam" id="PF00156"/>
    </source>
</evidence>
<dbReference type="InterPro" id="IPR029057">
    <property type="entry name" value="PRTase-like"/>
</dbReference>
<dbReference type="Gene3D" id="3.40.50.2020">
    <property type="match status" value="1"/>
</dbReference>
<dbReference type="InterPro" id="IPR000836">
    <property type="entry name" value="PRTase_dom"/>
</dbReference>
<dbReference type="Pfam" id="PF00156">
    <property type="entry name" value="Pribosyltran"/>
    <property type="match status" value="1"/>
</dbReference>
<dbReference type="STRING" id="340177.Cag_0200"/>
<dbReference type="eggNOG" id="COG1040">
    <property type="taxonomic scope" value="Bacteria"/>
</dbReference>
<evidence type="ECO:0000256" key="1">
    <source>
        <dbReference type="ARBA" id="ARBA00008007"/>
    </source>
</evidence>
<evidence type="ECO:0000313" key="3">
    <source>
        <dbReference type="EMBL" id="ABB27478.1"/>
    </source>
</evidence>
<dbReference type="EMBL" id="CP000108">
    <property type="protein sequence ID" value="ABB27478.1"/>
    <property type="molecule type" value="Genomic_DNA"/>
</dbReference>
<sequence>MLTLMSPLVTPRATQLVQRKVLPPLHALRQLLPSGSIPPLRNVRHLLFPNVCLVCEQLLQPHEEHVCGACYASFDAFASPELAEYYVRRTITDHFCFPTFFERAWSRYKFHKESDLQELLHSLKYQGIFTLGVTLGKQLGEWLHSADLPDDIECIVPIPLHPLKKIERSYNQAEKIAEGISQLLNRPVRSSLLTRQRYMVSQTGLSATERQQNAEGAFCAKAPLRIGHVLLVDDVLTTGATMVAAAQALHDAGVAKVSIVTVAVAAKEM</sequence>
<dbReference type="AlphaFoldDB" id="Q3AU47"/>
<feature type="domain" description="Phosphoribosyltransferase" evidence="2">
    <location>
        <begin position="220"/>
        <end position="263"/>
    </location>
</feature>
<proteinExistence type="inferred from homology"/>
<organism evidence="3">
    <name type="scientific">Chlorobium chlorochromatii (strain CaD3)</name>
    <dbReference type="NCBI Taxonomy" id="340177"/>
    <lineage>
        <taxon>Bacteria</taxon>
        <taxon>Pseudomonadati</taxon>
        <taxon>Chlorobiota</taxon>
        <taxon>Chlorobiia</taxon>
        <taxon>Chlorobiales</taxon>
        <taxon>Chlorobiaceae</taxon>
        <taxon>Chlorobium/Pelodictyon group</taxon>
        <taxon>Chlorobium</taxon>
    </lineage>
</organism>
<gene>
    <name evidence="3" type="ordered locus">Cag_0200</name>
</gene>
<name>Q3AU47_CHLCH</name>
<dbReference type="InterPro" id="IPR051910">
    <property type="entry name" value="ComF/GntX_DNA_util-trans"/>
</dbReference>
<dbReference type="CDD" id="cd06223">
    <property type="entry name" value="PRTases_typeI"/>
    <property type="match status" value="1"/>
</dbReference>
<comment type="similarity">
    <text evidence="1">Belongs to the ComF/GntX family.</text>
</comment>